<dbReference type="InterPro" id="IPR009057">
    <property type="entry name" value="Homeodomain-like_sf"/>
</dbReference>
<dbReference type="InterPro" id="IPR032687">
    <property type="entry name" value="AraC-type_N"/>
</dbReference>
<dbReference type="PANTHER" id="PTHR47894">
    <property type="entry name" value="HTH-TYPE TRANSCRIPTIONAL REGULATOR GADX"/>
    <property type="match status" value="1"/>
</dbReference>
<dbReference type="RefSeq" id="WP_206721515.1">
    <property type="nucleotide sequence ID" value="NZ_CP071090.1"/>
</dbReference>
<dbReference type="SMART" id="SM00342">
    <property type="entry name" value="HTH_ARAC"/>
    <property type="match status" value="1"/>
</dbReference>
<keyword evidence="2" id="KW-0238">DNA-binding</keyword>
<dbReference type="EMBL" id="CP071090">
    <property type="protein sequence ID" value="QSQ19934.1"/>
    <property type="molecule type" value="Genomic_DNA"/>
</dbReference>
<dbReference type="PROSITE" id="PS01124">
    <property type="entry name" value="HTH_ARAC_FAMILY_2"/>
    <property type="match status" value="1"/>
</dbReference>
<sequence>MTAPATVTVATYFVQPLRRFLAARGVEASHVVPEVGARVELEVAAGIWRAAAEAVEDPLVGIRVARELVPGDYGALEYAVRSSPTLRAAFERVSRFHALLNDRTGVALDEHPGEVRIRYLRPGIEARMPPPYVEFVLGSWVNMGRQLADAPVLPSRVLLPHPAPPDMSLHREFFGEGVTFGSEGAELHFKAGVLDAPLPRGDASLASVLDRHMEQLLVQARAARPWSAKVSEDVARQLADGTPRLEQVAERLTVSPRALRRRLEEEGTTFARVVDDLRRGLALELTRNPEVSLGEVAFLLGFSEPSAFHRAFRRWTGRTPRGS</sequence>
<organism evidence="5 6">
    <name type="scientific">Pyxidicoccus parkwayensis</name>
    <dbReference type="NCBI Taxonomy" id="2813578"/>
    <lineage>
        <taxon>Bacteria</taxon>
        <taxon>Pseudomonadati</taxon>
        <taxon>Myxococcota</taxon>
        <taxon>Myxococcia</taxon>
        <taxon>Myxococcales</taxon>
        <taxon>Cystobacterineae</taxon>
        <taxon>Myxococcaceae</taxon>
        <taxon>Pyxidicoccus</taxon>
    </lineage>
</organism>
<dbReference type="PANTHER" id="PTHR47894:SF1">
    <property type="entry name" value="HTH-TYPE TRANSCRIPTIONAL REGULATOR VQSM"/>
    <property type="match status" value="1"/>
</dbReference>
<dbReference type="Gene3D" id="1.10.10.60">
    <property type="entry name" value="Homeodomain-like"/>
    <property type="match status" value="1"/>
</dbReference>
<dbReference type="SUPFAM" id="SSF46689">
    <property type="entry name" value="Homeodomain-like"/>
    <property type="match status" value="1"/>
</dbReference>
<evidence type="ECO:0000259" key="4">
    <source>
        <dbReference type="PROSITE" id="PS01124"/>
    </source>
</evidence>
<keyword evidence="6" id="KW-1185">Reference proteome</keyword>
<keyword evidence="1" id="KW-0805">Transcription regulation</keyword>
<evidence type="ECO:0000313" key="6">
    <source>
        <dbReference type="Proteomes" id="UP000662747"/>
    </source>
</evidence>
<name>A0ABX7NM67_9BACT</name>
<evidence type="ECO:0000313" key="5">
    <source>
        <dbReference type="EMBL" id="QSQ19934.1"/>
    </source>
</evidence>
<accession>A0ABX7NM67</accession>
<dbReference type="Pfam" id="PF12833">
    <property type="entry name" value="HTH_18"/>
    <property type="match status" value="1"/>
</dbReference>
<feature type="domain" description="HTH araC/xylS-type" evidence="4">
    <location>
        <begin position="228"/>
        <end position="323"/>
    </location>
</feature>
<keyword evidence="3" id="KW-0804">Transcription</keyword>
<evidence type="ECO:0000256" key="2">
    <source>
        <dbReference type="ARBA" id="ARBA00023125"/>
    </source>
</evidence>
<gene>
    <name evidence="5" type="ORF">JY651_32250</name>
</gene>
<protein>
    <submittedName>
        <fullName evidence="5">AraC family transcriptional regulator</fullName>
    </submittedName>
</protein>
<evidence type="ECO:0000256" key="3">
    <source>
        <dbReference type="ARBA" id="ARBA00023163"/>
    </source>
</evidence>
<dbReference type="InterPro" id="IPR018060">
    <property type="entry name" value="HTH_AraC"/>
</dbReference>
<dbReference type="Pfam" id="PF12625">
    <property type="entry name" value="Arabinose_bd"/>
    <property type="match status" value="1"/>
</dbReference>
<reference evidence="5 6" key="1">
    <citation type="submission" date="2021-02" db="EMBL/GenBank/DDBJ databases">
        <title>De Novo genome assembly of isolated myxobacteria.</title>
        <authorList>
            <person name="Stevens D.C."/>
        </authorList>
    </citation>
    <scope>NUCLEOTIDE SEQUENCE [LARGE SCALE GENOMIC DNA]</scope>
    <source>
        <strain evidence="6">SCPEA02</strain>
    </source>
</reference>
<proteinExistence type="predicted"/>
<dbReference type="Proteomes" id="UP000662747">
    <property type="component" value="Chromosome"/>
</dbReference>
<evidence type="ECO:0000256" key="1">
    <source>
        <dbReference type="ARBA" id="ARBA00023015"/>
    </source>
</evidence>